<name>A0A8J3CRR4_9PROT</name>
<dbReference type="Gene3D" id="1.10.3210.10">
    <property type="entry name" value="Hypothetical protein af1432"/>
    <property type="match status" value="1"/>
</dbReference>
<dbReference type="Proteomes" id="UP000634004">
    <property type="component" value="Unassembled WGS sequence"/>
</dbReference>
<dbReference type="AlphaFoldDB" id="A0A8J3CRR4"/>
<dbReference type="EMBL" id="BMZH01000004">
    <property type="protein sequence ID" value="GHA92092.1"/>
    <property type="molecule type" value="Genomic_DNA"/>
</dbReference>
<evidence type="ECO:0000313" key="3">
    <source>
        <dbReference type="Proteomes" id="UP000634004"/>
    </source>
</evidence>
<reference evidence="2" key="1">
    <citation type="journal article" date="2014" name="Int. J. Syst. Evol. Microbiol.">
        <title>Complete genome sequence of Corynebacterium casei LMG S-19264T (=DSM 44701T), isolated from a smear-ripened cheese.</title>
        <authorList>
            <consortium name="US DOE Joint Genome Institute (JGI-PGF)"/>
            <person name="Walter F."/>
            <person name="Albersmeier A."/>
            <person name="Kalinowski J."/>
            <person name="Ruckert C."/>
        </authorList>
    </citation>
    <scope>NUCLEOTIDE SEQUENCE</scope>
    <source>
        <strain evidence="2">KCTC 32513</strain>
    </source>
</reference>
<feature type="domain" description="HD" evidence="1">
    <location>
        <begin position="74"/>
        <end position="173"/>
    </location>
</feature>
<protein>
    <recommendedName>
        <fullName evidence="1">HD domain-containing protein</fullName>
    </recommendedName>
</protein>
<sequence length="203" mass="23140">MKVDMDVMDDVMKMDPSTTGEQATFTRMQEGSLDDWKIIGAAHKQEFGKTADRFIGMLRQLEDATLGFACDQLQHSLMCGTLARRAGASTEHIVIALCHDIAKVINVPNHGPIAAEMMRPYISEDSYHVIYNHQAFQGEHYYQYLGAPTDLRKQWKDESWYPLAVKLVDEWDAPAFDPDFEVDSLDSFVPLMREVFHDSPRPL</sequence>
<evidence type="ECO:0000259" key="1">
    <source>
        <dbReference type="Pfam" id="PF01966"/>
    </source>
</evidence>
<dbReference type="InterPro" id="IPR052567">
    <property type="entry name" value="OP_Dioxygenase"/>
</dbReference>
<organism evidence="2 3">
    <name type="scientific">Algimonas arctica</name>
    <dbReference type="NCBI Taxonomy" id="1479486"/>
    <lineage>
        <taxon>Bacteria</taxon>
        <taxon>Pseudomonadati</taxon>
        <taxon>Pseudomonadota</taxon>
        <taxon>Alphaproteobacteria</taxon>
        <taxon>Maricaulales</taxon>
        <taxon>Robiginitomaculaceae</taxon>
        <taxon>Algimonas</taxon>
    </lineage>
</organism>
<accession>A0A8J3CRR4</accession>
<dbReference type="RefSeq" id="WP_233354031.1">
    <property type="nucleotide sequence ID" value="NZ_BMZH01000004.1"/>
</dbReference>
<dbReference type="Pfam" id="PF01966">
    <property type="entry name" value="HD"/>
    <property type="match status" value="1"/>
</dbReference>
<dbReference type="SUPFAM" id="SSF109604">
    <property type="entry name" value="HD-domain/PDEase-like"/>
    <property type="match status" value="1"/>
</dbReference>
<dbReference type="InterPro" id="IPR006674">
    <property type="entry name" value="HD_domain"/>
</dbReference>
<evidence type="ECO:0000313" key="2">
    <source>
        <dbReference type="EMBL" id="GHA92092.1"/>
    </source>
</evidence>
<keyword evidence="3" id="KW-1185">Reference proteome</keyword>
<dbReference type="PANTHER" id="PTHR40202">
    <property type="match status" value="1"/>
</dbReference>
<comment type="caution">
    <text evidence="2">The sequence shown here is derived from an EMBL/GenBank/DDBJ whole genome shotgun (WGS) entry which is preliminary data.</text>
</comment>
<reference evidence="2" key="2">
    <citation type="submission" date="2020-09" db="EMBL/GenBank/DDBJ databases">
        <authorList>
            <person name="Sun Q."/>
            <person name="Kim S."/>
        </authorList>
    </citation>
    <scope>NUCLEOTIDE SEQUENCE</scope>
    <source>
        <strain evidence="2">KCTC 32513</strain>
    </source>
</reference>
<dbReference type="PANTHER" id="PTHR40202:SF1">
    <property type="entry name" value="HD DOMAIN-CONTAINING PROTEIN"/>
    <property type="match status" value="1"/>
</dbReference>
<proteinExistence type="predicted"/>
<gene>
    <name evidence="2" type="ORF">GCM10009069_14170</name>
</gene>